<evidence type="ECO:0000256" key="6">
    <source>
        <dbReference type="ARBA" id="ARBA00023180"/>
    </source>
</evidence>
<dbReference type="AlphaFoldDB" id="A0A9P0F489"/>
<evidence type="ECO:0000256" key="2">
    <source>
        <dbReference type="ARBA" id="ARBA00012646"/>
    </source>
</evidence>
<organism evidence="7 8">
    <name type="scientific">Bemisia tabaci</name>
    <name type="common">Sweetpotato whitefly</name>
    <name type="synonym">Aleurodes tabaci</name>
    <dbReference type="NCBI Taxonomy" id="7038"/>
    <lineage>
        <taxon>Eukaryota</taxon>
        <taxon>Metazoa</taxon>
        <taxon>Ecdysozoa</taxon>
        <taxon>Arthropoda</taxon>
        <taxon>Hexapoda</taxon>
        <taxon>Insecta</taxon>
        <taxon>Pterygota</taxon>
        <taxon>Neoptera</taxon>
        <taxon>Paraneoptera</taxon>
        <taxon>Hemiptera</taxon>
        <taxon>Sternorrhyncha</taxon>
        <taxon>Aleyrodoidea</taxon>
        <taxon>Aleyrodidae</taxon>
        <taxon>Aleyrodinae</taxon>
        <taxon>Bemisia</taxon>
    </lineage>
</organism>
<dbReference type="SUPFAM" id="SSF53254">
    <property type="entry name" value="Phosphoglycerate mutase-like"/>
    <property type="match status" value="1"/>
</dbReference>
<evidence type="ECO:0000313" key="7">
    <source>
        <dbReference type="EMBL" id="CAH0387474.1"/>
    </source>
</evidence>
<evidence type="ECO:0000256" key="3">
    <source>
        <dbReference type="ARBA" id="ARBA00022729"/>
    </source>
</evidence>
<dbReference type="Proteomes" id="UP001152759">
    <property type="component" value="Chromosome 3"/>
</dbReference>
<dbReference type="PANTHER" id="PTHR11567:SF211">
    <property type="entry name" value="PROSTATIC ACID PHOSPHATASE"/>
    <property type="match status" value="1"/>
</dbReference>
<dbReference type="InterPro" id="IPR050645">
    <property type="entry name" value="Histidine_acid_phosphatase"/>
</dbReference>
<keyword evidence="8" id="KW-1185">Reference proteome</keyword>
<dbReference type="Gene3D" id="3.40.50.1240">
    <property type="entry name" value="Phosphoglycerate mutase-like"/>
    <property type="match status" value="1"/>
</dbReference>
<comment type="catalytic activity">
    <reaction evidence="1">
        <text>a phosphate monoester + H2O = an alcohol + phosphate</text>
        <dbReference type="Rhea" id="RHEA:15017"/>
        <dbReference type="ChEBI" id="CHEBI:15377"/>
        <dbReference type="ChEBI" id="CHEBI:30879"/>
        <dbReference type="ChEBI" id="CHEBI:43474"/>
        <dbReference type="ChEBI" id="CHEBI:67140"/>
        <dbReference type="EC" id="3.1.3.2"/>
    </reaction>
</comment>
<dbReference type="EMBL" id="OU963864">
    <property type="protein sequence ID" value="CAH0387474.1"/>
    <property type="molecule type" value="Genomic_DNA"/>
</dbReference>
<keyword evidence="3" id="KW-0732">Signal</keyword>
<dbReference type="EC" id="3.1.3.2" evidence="2"/>
<name>A0A9P0F489_BEMTA</name>
<evidence type="ECO:0000256" key="4">
    <source>
        <dbReference type="ARBA" id="ARBA00022801"/>
    </source>
</evidence>
<evidence type="ECO:0000313" key="8">
    <source>
        <dbReference type="Proteomes" id="UP001152759"/>
    </source>
</evidence>
<protein>
    <recommendedName>
        <fullName evidence="2">acid phosphatase</fullName>
        <ecNumber evidence="2">3.1.3.2</ecNumber>
    </recommendedName>
</protein>
<keyword evidence="6" id="KW-0325">Glycoprotein</keyword>
<dbReference type="PANTHER" id="PTHR11567">
    <property type="entry name" value="ACID PHOSPHATASE-RELATED"/>
    <property type="match status" value="1"/>
</dbReference>
<dbReference type="InterPro" id="IPR029033">
    <property type="entry name" value="His_PPase_superfam"/>
</dbReference>
<evidence type="ECO:0000256" key="1">
    <source>
        <dbReference type="ARBA" id="ARBA00000032"/>
    </source>
</evidence>
<accession>A0A9P0F489</accession>
<proteinExistence type="predicted"/>
<dbReference type="GO" id="GO:0003993">
    <property type="term" value="F:acid phosphatase activity"/>
    <property type="evidence" value="ECO:0007669"/>
    <property type="project" value="UniProtKB-EC"/>
</dbReference>
<keyword evidence="5" id="KW-1015">Disulfide bond</keyword>
<keyword evidence="4" id="KW-0378">Hydrolase</keyword>
<gene>
    <name evidence="7" type="ORF">BEMITA_LOCUS6482</name>
</gene>
<reference evidence="7" key="1">
    <citation type="submission" date="2021-12" db="EMBL/GenBank/DDBJ databases">
        <authorList>
            <person name="King R."/>
        </authorList>
    </citation>
    <scope>NUCLEOTIDE SEQUENCE</scope>
</reference>
<evidence type="ECO:0000256" key="5">
    <source>
        <dbReference type="ARBA" id="ARBA00023157"/>
    </source>
</evidence>
<sequence length="215" mass="24666">MSAQLTLAGLYPPIGIQVWNPDILWQPIPVHSLPKTCDDIPLVTKRCDLLTKEENQWKTLIQKQLDGHDELLAYLSKSTGLEVKTLANISSIYNNLEVVEEQGLLMPQWAQNVDLEELKSFAEIESMQLFKTPTMMKLQTGVLINEIVTNMMRKMEGSENFSRLLSLYSASDRVLSRLWRGLNITREISRQHYGAALIIELHKINDRYRVKVSNL</sequence>